<dbReference type="Proteomes" id="UP000323505">
    <property type="component" value="Unassembled WGS sequence"/>
</dbReference>
<dbReference type="AlphaFoldDB" id="A0A5D3F7X4"/>
<organism evidence="1 2">
    <name type="scientific">Actinomadura decatromicini</name>
    <dbReference type="NCBI Taxonomy" id="2604572"/>
    <lineage>
        <taxon>Bacteria</taxon>
        <taxon>Bacillati</taxon>
        <taxon>Actinomycetota</taxon>
        <taxon>Actinomycetes</taxon>
        <taxon>Streptosporangiales</taxon>
        <taxon>Thermomonosporaceae</taxon>
        <taxon>Actinomadura</taxon>
    </lineage>
</organism>
<evidence type="ECO:0008006" key="3">
    <source>
        <dbReference type="Google" id="ProtNLM"/>
    </source>
</evidence>
<comment type="caution">
    <text evidence="1">The sequence shown here is derived from an EMBL/GenBank/DDBJ whole genome shotgun (WGS) entry which is preliminary data.</text>
</comment>
<accession>A0A5D3F7X4</accession>
<gene>
    <name evidence="1" type="ORF">FXF68_31020</name>
</gene>
<evidence type="ECO:0000313" key="1">
    <source>
        <dbReference type="EMBL" id="TYK45117.1"/>
    </source>
</evidence>
<protein>
    <recommendedName>
        <fullName evidence="3">Transposase</fullName>
    </recommendedName>
</protein>
<reference evidence="1 2" key="1">
    <citation type="submission" date="2019-08" db="EMBL/GenBank/DDBJ databases">
        <title>Actinomadura sp. nov. CYP1-5 isolated from mountain soil.</title>
        <authorList>
            <person name="Songsumanus A."/>
            <person name="Kuncharoen N."/>
            <person name="Kudo T."/>
            <person name="Yuki M."/>
            <person name="Igarashi Y."/>
            <person name="Tanasupawat S."/>
        </authorList>
    </citation>
    <scope>NUCLEOTIDE SEQUENCE [LARGE SCALE GENOMIC DNA]</scope>
    <source>
        <strain evidence="1 2">CYP1-5</strain>
    </source>
</reference>
<sequence>MIPSVSTLVERNMTGSRLLSTRPKPLCPDHRCELEGGHVQYRCPRGHRVQAADLNREVTR</sequence>
<dbReference type="RefSeq" id="WP_148765463.1">
    <property type="nucleotide sequence ID" value="NZ_VSRQ01000007.1"/>
</dbReference>
<proteinExistence type="predicted"/>
<dbReference type="EMBL" id="VSRQ01000007">
    <property type="protein sequence ID" value="TYK45117.1"/>
    <property type="molecule type" value="Genomic_DNA"/>
</dbReference>
<evidence type="ECO:0000313" key="2">
    <source>
        <dbReference type="Proteomes" id="UP000323505"/>
    </source>
</evidence>
<name>A0A5D3F7X4_9ACTN</name>
<keyword evidence="2" id="KW-1185">Reference proteome</keyword>